<dbReference type="GO" id="GO:0032993">
    <property type="term" value="C:protein-DNA complex"/>
    <property type="evidence" value="ECO:0007669"/>
    <property type="project" value="TreeGrafter"/>
</dbReference>
<evidence type="ECO:0000256" key="5">
    <source>
        <dbReference type="ARBA" id="ARBA00023204"/>
    </source>
</evidence>
<dbReference type="SUPFAM" id="SSF48150">
    <property type="entry name" value="DNA-glycosylase"/>
    <property type="match status" value="1"/>
</dbReference>
<dbReference type="EC" id="3.2.2.21" evidence="3"/>
<dbReference type="Pfam" id="PF00730">
    <property type="entry name" value="HhH-GPD"/>
    <property type="match status" value="1"/>
</dbReference>
<reference evidence="7 8" key="1">
    <citation type="submission" date="2020-12" db="EMBL/GenBank/DDBJ databases">
        <title>Taxonomic evaluation of the Bacillus sporothermodurans group of bacteria based on whole genome sequences.</title>
        <authorList>
            <person name="Fiedler G."/>
            <person name="Herbstmann A.-D."/>
            <person name="Doll E."/>
            <person name="Wenning M."/>
            <person name="Brinks E."/>
            <person name="Kabisch J."/>
            <person name="Breitenwieser F."/>
            <person name="Lappann M."/>
            <person name="Boehnlein C."/>
            <person name="Franz C."/>
        </authorList>
    </citation>
    <scope>NUCLEOTIDE SEQUENCE [LARGE SCALE GENOMIC DNA]</scope>
    <source>
        <strain evidence="7 8">DSM 10599</strain>
    </source>
</reference>
<comment type="similarity">
    <text evidence="2">Belongs to the alkylbase DNA glycosidase AlkA family.</text>
</comment>
<protein>
    <recommendedName>
        <fullName evidence="3">DNA-3-methyladenine glycosylase II</fullName>
        <ecNumber evidence="3">3.2.2.21</ecNumber>
    </recommendedName>
</protein>
<sequence length="290" mass="33621">MWEETVNISGPYDFDLALQRQSIDPLNDVHIESRTINIPVYESEAEVVSIQAIGTTDKPCFLIKGKNEQTKAHVIEQVYKIFQWNVTLDEINNHFQQTTLNEIFMKHRGTPIILDFSPYNCLVKCIIHQQLNMKFAMALTENFVHTYGFEQDGVWFYPSPARVAEIEIEELRSMKFSQRKAEYLIGLSKLIVSGELNLQELAIKSDEEVTKTLVKIRGIGPWTAQNFLMFGLGRPNLFPLADIGIQNAIKKLFKLEKKPTYEEMENFSQDWHPYLSYASLYLWRSIETAE</sequence>
<evidence type="ECO:0000256" key="1">
    <source>
        <dbReference type="ARBA" id="ARBA00000086"/>
    </source>
</evidence>
<dbReference type="PANTHER" id="PTHR43003:SF5">
    <property type="entry name" value="DNA-3-METHYLADENINE GLYCOSYLASE"/>
    <property type="match status" value="1"/>
</dbReference>
<dbReference type="RefSeq" id="WP_107920532.1">
    <property type="nucleotide sequence ID" value="NZ_CP066701.1"/>
</dbReference>
<dbReference type="GO" id="GO:0006307">
    <property type="term" value="P:DNA alkylation repair"/>
    <property type="evidence" value="ECO:0007669"/>
    <property type="project" value="TreeGrafter"/>
</dbReference>
<evidence type="ECO:0000256" key="2">
    <source>
        <dbReference type="ARBA" id="ARBA00010817"/>
    </source>
</evidence>
<proteinExistence type="inferred from homology"/>
<dbReference type="KEGG" id="hspo:JGZ69_02395"/>
<dbReference type="GO" id="GO:0005737">
    <property type="term" value="C:cytoplasm"/>
    <property type="evidence" value="ECO:0007669"/>
    <property type="project" value="TreeGrafter"/>
</dbReference>
<evidence type="ECO:0000313" key="8">
    <source>
        <dbReference type="Proteomes" id="UP000595512"/>
    </source>
</evidence>
<dbReference type="GO" id="GO:0006285">
    <property type="term" value="P:base-excision repair, AP site formation"/>
    <property type="evidence" value="ECO:0007669"/>
    <property type="project" value="TreeGrafter"/>
</dbReference>
<comment type="catalytic activity">
    <reaction evidence="1">
        <text>Hydrolysis of alkylated DNA, releasing 3-methyladenine, 3-methylguanine, 7-methylguanine and 7-methyladenine.</text>
        <dbReference type="EC" id="3.2.2.21"/>
    </reaction>
</comment>
<dbReference type="GO" id="GO:0043916">
    <property type="term" value="F:DNA-7-methylguanine glycosylase activity"/>
    <property type="evidence" value="ECO:0007669"/>
    <property type="project" value="TreeGrafter"/>
</dbReference>
<dbReference type="PANTHER" id="PTHR43003">
    <property type="entry name" value="DNA-3-METHYLADENINE GLYCOSYLASE"/>
    <property type="match status" value="1"/>
</dbReference>
<dbReference type="GO" id="GO:0032131">
    <property type="term" value="F:alkylated DNA binding"/>
    <property type="evidence" value="ECO:0007669"/>
    <property type="project" value="TreeGrafter"/>
</dbReference>
<evidence type="ECO:0000259" key="6">
    <source>
        <dbReference type="SMART" id="SM00478"/>
    </source>
</evidence>
<gene>
    <name evidence="7" type="ORF">JGZ69_02395</name>
</gene>
<keyword evidence="4" id="KW-0227">DNA damage</keyword>
<name>A0AB37HQV1_9BACI</name>
<dbReference type="InterPro" id="IPR011257">
    <property type="entry name" value="DNA_glycosylase"/>
</dbReference>
<keyword evidence="5" id="KW-0234">DNA repair</keyword>
<feature type="domain" description="HhH-GPD" evidence="6">
    <location>
        <begin position="127"/>
        <end position="287"/>
    </location>
</feature>
<organism evidence="7 8">
    <name type="scientific">Heyndrickxia sporothermodurans</name>
    <dbReference type="NCBI Taxonomy" id="46224"/>
    <lineage>
        <taxon>Bacteria</taxon>
        <taxon>Bacillati</taxon>
        <taxon>Bacillota</taxon>
        <taxon>Bacilli</taxon>
        <taxon>Bacillales</taxon>
        <taxon>Bacillaceae</taxon>
        <taxon>Heyndrickxia</taxon>
    </lineage>
</organism>
<dbReference type="Gene3D" id="1.10.1670.40">
    <property type="match status" value="1"/>
</dbReference>
<dbReference type="Gene3D" id="1.10.340.30">
    <property type="entry name" value="Hypothetical protein, domain 2"/>
    <property type="match status" value="1"/>
</dbReference>
<dbReference type="AlphaFoldDB" id="A0AB37HQV1"/>
<dbReference type="InterPro" id="IPR003265">
    <property type="entry name" value="HhH-GPD_domain"/>
</dbReference>
<dbReference type="FunFam" id="1.10.340.30:FF:000004">
    <property type="entry name" value="DNA-3-methyladenine glycosylase II"/>
    <property type="match status" value="1"/>
</dbReference>
<dbReference type="SMART" id="SM00478">
    <property type="entry name" value="ENDO3c"/>
    <property type="match status" value="1"/>
</dbReference>
<evidence type="ECO:0000256" key="3">
    <source>
        <dbReference type="ARBA" id="ARBA00012000"/>
    </source>
</evidence>
<dbReference type="CDD" id="cd00056">
    <property type="entry name" value="ENDO3c"/>
    <property type="match status" value="1"/>
</dbReference>
<evidence type="ECO:0000313" key="7">
    <source>
        <dbReference type="EMBL" id="QQX27333.1"/>
    </source>
</evidence>
<evidence type="ECO:0000256" key="4">
    <source>
        <dbReference type="ARBA" id="ARBA00022763"/>
    </source>
</evidence>
<dbReference type="GO" id="GO:0008725">
    <property type="term" value="F:DNA-3-methyladenine glycosylase activity"/>
    <property type="evidence" value="ECO:0007669"/>
    <property type="project" value="TreeGrafter"/>
</dbReference>
<dbReference type="Proteomes" id="UP000595512">
    <property type="component" value="Chromosome"/>
</dbReference>
<dbReference type="EMBL" id="CP066701">
    <property type="protein sequence ID" value="QQX27333.1"/>
    <property type="molecule type" value="Genomic_DNA"/>
</dbReference>
<accession>A0AB37HQV1</accession>
<dbReference type="GeneID" id="62500021"/>
<dbReference type="InterPro" id="IPR051912">
    <property type="entry name" value="Alkylbase_DNA_Glycosylase/TA"/>
</dbReference>